<dbReference type="Proteomes" id="UP000295023">
    <property type="component" value="Unassembled WGS sequence"/>
</dbReference>
<evidence type="ECO:0000313" key="3">
    <source>
        <dbReference type="Proteomes" id="UP000295023"/>
    </source>
</evidence>
<reference evidence="2 3" key="1">
    <citation type="submission" date="2019-03" db="EMBL/GenBank/DDBJ databases">
        <title>Paracraurococcus aquatilis NE82 genome sequence.</title>
        <authorList>
            <person name="Zhao Y."/>
            <person name="Du Z."/>
        </authorList>
    </citation>
    <scope>NUCLEOTIDE SEQUENCE [LARGE SCALE GENOMIC DNA]</scope>
    <source>
        <strain evidence="2 3">NE82</strain>
    </source>
</reference>
<dbReference type="InterPro" id="IPR002937">
    <property type="entry name" value="Amino_oxidase"/>
</dbReference>
<dbReference type="InterPro" id="IPR036188">
    <property type="entry name" value="FAD/NAD-bd_sf"/>
</dbReference>
<dbReference type="Pfam" id="PF13450">
    <property type="entry name" value="NAD_binding_8"/>
    <property type="match status" value="1"/>
</dbReference>
<dbReference type="GO" id="GO:0016491">
    <property type="term" value="F:oxidoreductase activity"/>
    <property type="evidence" value="ECO:0007669"/>
    <property type="project" value="InterPro"/>
</dbReference>
<feature type="domain" description="Amine oxidase" evidence="1">
    <location>
        <begin position="89"/>
        <end position="323"/>
    </location>
</feature>
<sequence>MSPPRIAVIGAGLAGLSCARALQARGAVIRLFDKGRAAGGRLATRRAEAAGLPLQFDHGAQYLTARSEGFAALLRECGAAPWGGPGRLVGTPGMSALPRRLAAGLDLVAARHVTAIEGAPGAWVVRHLDATTVRPGRPLPPGVPAREGPFDAVALALPPEQAAPLVAPHAPSWPARLAAVRLAPCWTVMAAFAAPLPLPDSLRPEEDGAIGWAARDSSKPGRPAGAECWVVQGGPDWSRAHLEDTPEQVIPALLAALGARAGRDLPAPIHAAAHRWRYSLVEAPLGQPCLHDPALRLGLAGDWCLAGRAESAFESGTALAAAMAQPHADRAA</sequence>
<evidence type="ECO:0000259" key="1">
    <source>
        <dbReference type="Pfam" id="PF01593"/>
    </source>
</evidence>
<dbReference type="Gene3D" id="3.90.660.10">
    <property type="match status" value="1"/>
</dbReference>
<dbReference type="PRINTS" id="PR00419">
    <property type="entry name" value="ADXRDTASE"/>
</dbReference>
<accession>A0A4R4DJC6</accession>
<keyword evidence="3" id="KW-1185">Reference proteome</keyword>
<comment type="caution">
    <text evidence="2">The sequence shown here is derived from an EMBL/GenBank/DDBJ whole genome shotgun (WGS) entry which is preliminary data.</text>
</comment>
<dbReference type="PANTHER" id="PTHR16128:SF5">
    <property type="entry name" value="FAD_NAD(P)-BINDING OXIDOREDUCTASE FAMILY PROTEIN"/>
    <property type="match status" value="1"/>
</dbReference>
<dbReference type="Gene3D" id="3.50.50.60">
    <property type="entry name" value="FAD/NAD(P)-binding domain"/>
    <property type="match status" value="1"/>
</dbReference>
<dbReference type="RefSeq" id="WP_132289383.1">
    <property type="nucleotide sequence ID" value="NZ_SKBM01000010.1"/>
</dbReference>
<gene>
    <name evidence="2" type="ORF">EXY23_12610</name>
</gene>
<dbReference type="SUPFAM" id="SSF51905">
    <property type="entry name" value="FAD/NAD(P)-binding domain"/>
    <property type="match status" value="1"/>
</dbReference>
<dbReference type="Pfam" id="PF01593">
    <property type="entry name" value="Amino_oxidase"/>
    <property type="match status" value="1"/>
</dbReference>
<dbReference type="PANTHER" id="PTHR16128">
    <property type="entry name" value="FAD/NAD(P)-BINDING OXIDOREDUCTASE FAMILY PROTEIN"/>
    <property type="match status" value="1"/>
</dbReference>
<dbReference type="EMBL" id="SKBM01000010">
    <property type="protein sequence ID" value="TCZ61376.1"/>
    <property type="molecule type" value="Genomic_DNA"/>
</dbReference>
<dbReference type="PROSITE" id="PS51257">
    <property type="entry name" value="PROKAR_LIPOPROTEIN"/>
    <property type="match status" value="1"/>
</dbReference>
<organism evidence="2 3">
    <name type="scientific">Roseicella aquatilis</name>
    <dbReference type="NCBI Taxonomy" id="2527868"/>
    <lineage>
        <taxon>Bacteria</taxon>
        <taxon>Pseudomonadati</taxon>
        <taxon>Pseudomonadota</taxon>
        <taxon>Alphaproteobacteria</taxon>
        <taxon>Acetobacterales</taxon>
        <taxon>Roseomonadaceae</taxon>
        <taxon>Roseicella</taxon>
    </lineage>
</organism>
<protein>
    <submittedName>
        <fullName evidence="2">FAD-binding protein</fullName>
    </submittedName>
</protein>
<evidence type="ECO:0000313" key="2">
    <source>
        <dbReference type="EMBL" id="TCZ61376.1"/>
    </source>
</evidence>
<name>A0A4R4DJC6_9PROT</name>
<dbReference type="OrthoDB" id="5792777at2"/>
<dbReference type="AlphaFoldDB" id="A0A4R4DJC6"/>
<proteinExistence type="predicted"/>